<dbReference type="AlphaFoldDB" id="M5DSG2"/>
<dbReference type="Proteomes" id="UP000011866">
    <property type="component" value="Chromosome"/>
</dbReference>
<dbReference type="EMBL" id="HF680312">
    <property type="protein sequence ID" value="CCU72371.1"/>
    <property type="molecule type" value="Genomic_DNA"/>
</dbReference>
<protein>
    <submittedName>
        <fullName evidence="1">Uncharacterized protein</fullName>
    </submittedName>
</protein>
<dbReference type="KEGG" id="tol:TOL_1962"/>
<dbReference type="HOGENOM" id="CLU_2921250_0_0_6"/>
<organism evidence="1 2">
    <name type="scientific">Thalassolituus oleivorans MIL-1</name>
    <dbReference type="NCBI Taxonomy" id="1298593"/>
    <lineage>
        <taxon>Bacteria</taxon>
        <taxon>Pseudomonadati</taxon>
        <taxon>Pseudomonadota</taxon>
        <taxon>Gammaproteobacteria</taxon>
        <taxon>Oceanospirillales</taxon>
        <taxon>Oceanospirillaceae</taxon>
        <taxon>Thalassolituus</taxon>
    </lineage>
</organism>
<keyword evidence="2" id="KW-1185">Reference proteome</keyword>
<evidence type="ECO:0000313" key="2">
    <source>
        <dbReference type="Proteomes" id="UP000011866"/>
    </source>
</evidence>
<name>M5DSG2_9GAMM</name>
<proteinExistence type="predicted"/>
<sequence>MRTVGGGWSWAAIFYSTITRSLTQRVLTFTLELRKVVYNPAQPALANLDLPPHVAKIADNS</sequence>
<gene>
    <name evidence="1" type="ORF">TOL_1962</name>
</gene>
<accession>M5DSG2</accession>
<reference evidence="1 2" key="1">
    <citation type="journal article" date="2013" name="Genome Announc.">
        <title>Genome Sequence of Thalassolituus oleivorans MIL-1 (DSM 14913T).</title>
        <authorList>
            <person name="Golyshin P.N."/>
            <person name="Werner J."/>
            <person name="Chernikova T.N."/>
            <person name="Tran H."/>
            <person name="Ferrer M."/>
            <person name="Yakimov M.M."/>
            <person name="Teeling H."/>
            <person name="Golyshina O.V."/>
        </authorList>
    </citation>
    <scope>NUCLEOTIDE SEQUENCE [LARGE SCALE GENOMIC DNA]</scope>
    <source>
        <strain evidence="1 2">MIL-1</strain>
    </source>
</reference>
<evidence type="ECO:0000313" key="1">
    <source>
        <dbReference type="EMBL" id="CCU72371.1"/>
    </source>
</evidence>